<gene>
    <name evidence="1" type="ORF">MM415A02829_0008</name>
    <name evidence="2" type="ORF">MM415B02376_0009</name>
</gene>
<dbReference type="EMBL" id="MT141936">
    <property type="protein sequence ID" value="QJA72259.1"/>
    <property type="molecule type" value="Genomic_DNA"/>
</dbReference>
<evidence type="ECO:0000313" key="2">
    <source>
        <dbReference type="EMBL" id="QJA90435.1"/>
    </source>
</evidence>
<sequence>MAVTAPVTMTIFEDNGAICMARIYGAAGTAVTQAAITGISYKVFDLDSATPYTAVSTGSLTVANVIFDTLQTGGPWDKDTTGYNFKDTRPATNFTTGGHTYRIEYLVDPASGENFFLPPFHVYCEPVHTS</sequence>
<accession>A0A6M3LB96</accession>
<reference evidence="2" key="1">
    <citation type="submission" date="2020-03" db="EMBL/GenBank/DDBJ databases">
        <title>The deep terrestrial virosphere.</title>
        <authorList>
            <person name="Holmfeldt K."/>
            <person name="Nilsson E."/>
            <person name="Simone D."/>
            <person name="Lopez-Fernandez M."/>
            <person name="Wu X."/>
            <person name="de Brujin I."/>
            <person name="Lundin D."/>
            <person name="Andersson A."/>
            <person name="Bertilsson S."/>
            <person name="Dopson M."/>
        </authorList>
    </citation>
    <scope>NUCLEOTIDE SEQUENCE</scope>
    <source>
        <strain evidence="1">MM415A02829</strain>
        <strain evidence="2">MM415B02376</strain>
    </source>
</reference>
<organism evidence="2">
    <name type="scientific">viral metagenome</name>
    <dbReference type="NCBI Taxonomy" id="1070528"/>
    <lineage>
        <taxon>unclassified sequences</taxon>
        <taxon>metagenomes</taxon>
        <taxon>organismal metagenomes</taxon>
    </lineage>
</organism>
<protein>
    <submittedName>
        <fullName evidence="2">Uncharacterized protein</fullName>
    </submittedName>
</protein>
<evidence type="ECO:0000313" key="1">
    <source>
        <dbReference type="EMBL" id="QJA72259.1"/>
    </source>
</evidence>
<proteinExistence type="predicted"/>
<name>A0A6M3LB96_9ZZZZ</name>
<dbReference type="EMBL" id="MT142912">
    <property type="protein sequence ID" value="QJA90435.1"/>
    <property type="molecule type" value="Genomic_DNA"/>
</dbReference>
<dbReference type="AlphaFoldDB" id="A0A6M3LB96"/>